<sequence length="105" mass="12180">MQVIVRKRVNVVSAVLDGIGKGLDPRFDITEIAKPYALELLRFREAGVEVVLKDFTKRWDRQSQAFYNLFRQADREQGDLKLRVRTLESERAFQRVATVQKTIGN</sequence>
<organism evidence="1 2">
    <name type="scientific">Trifolium medium</name>
    <dbReference type="NCBI Taxonomy" id="97028"/>
    <lineage>
        <taxon>Eukaryota</taxon>
        <taxon>Viridiplantae</taxon>
        <taxon>Streptophyta</taxon>
        <taxon>Embryophyta</taxon>
        <taxon>Tracheophyta</taxon>
        <taxon>Spermatophyta</taxon>
        <taxon>Magnoliopsida</taxon>
        <taxon>eudicotyledons</taxon>
        <taxon>Gunneridae</taxon>
        <taxon>Pentapetalae</taxon>
        <taxon>rosids</taxon>
        <taxon>fabids</taxon>
        <taxon>Fabales</taxon>
        <taxon>Fabaceae</taxon>
        <taxon>Papilionoideae</taxon>
        <taxon>50 kb inversion clade</taxon>
        <taxon>NPAAA clade</taxon>
        <taxon>Hologalegina</taxon>
        <taxon>IRL clade</taxon>
        <taxon>Trifolieae</taxon>
        <taxon>Trifolium</taxon>
    </lineage>
</organism>
<comment type="caution">
    <text evidence="1">The sequence shown here is derived from an EMBL/GenBank/DDBJ whole genome shotgun (WGS) entry which is preliminary data.</text>
</comment>
<keyword evidence="1" id="KW-0808">Transferase</keyword>
<proteinExistence type="predicted"/>
<accession>A0A392NPC3</accession>
<keyword evidence="2" id="KW-1185">Reference proteome</keyword>
<name>A0A392NPC3_9FABA</name>
<keyword evidence="1" id="KW-0418">Kinase</keyword>
<dbReference type="Proteomes" id="UP000265520">
    <property type="component" value="Unassembled WGS sequence"/>
</dbReference>
<feature type="non-terminal residue" evidence="1">
    <location>
        <position position="105"/>
    </location>
</feature>
<evidence type="ECO:0000313" key="2">
    <source>
        <dbReference type="Proteomes" id="UP000265520"/>
    </source>
</evidence>
<reference evidence="1 2" key="1">
    <citation type="journal article" date="2018" name="Front. Plant Sci.">
        <title>Red Clover (Trifolium pratense) and Zigzag Clover (T. medium) - A Picture of Genomic Similarities and Differences.</title>
        <authorList>
            <person name="Dluhosova J."/>
            <person name="Istvanek J."/>
            <person name="Nedelnik J."/>
            <person name="Repkova J."/>
        </authorList>
    </citation>
    <scope>NUCLEOTIDE SEQUENCE [LARGE SCALE GENOMIC DNA]</scope>
    <source>
        <strain evidence="2">cv. 10/8</strain>
        <tissue evidence="1">Leaf</tissue>
    </source>
</reference>
<protein>
    <submittedName>
        <fullName evidence="1">Putative aarF domain-containing protein kinase chloroplastic-like</fullName>
    </submittedName>
</protein>
<dbReference type="AlphaFoldDB" id="A0A392NPC3"/>
<evidence type="ECO:0000313" key="1">
    <source>
        <dbReference type="EMBL" id="MCI01738.1"/>
    </source>
</evidence>
<dbReference type="GO" id="GO:0016301">
    <property type="term" value="F:kinase activity"/>
    <property type="evidence" value="ECO:0007669"/>
    <property type="project" value="UniProtKB-KW"/>
</dbReference>
<dbReference type="EMBL" id="LXQA010046954">
    <property type="protein sequence ID" value="MCI01738.1"/>
    <property type="molecule type" value="Genomic_DNA"/>
</dbReference>
<gene>
    <name evidence="1" type="ORF">A2U01_0022765</name>
</gene>